<dbReference type="GO" id="GO:0006096">
    <property type="term" value="P:glycolytic process"/>
    <property type="evidence" value="ECO:0007669"/>
    <property type="project" value="InterPro"/>
</dbReference>
<evidence type="ECO:0000313" key="11">
    <source>
        <dbReference type="Proteomes" id="UP000176997"/>
    </source>
</evidence>
<evidence type="ECO:0000256" key="2">
    <source>
        <dbReference type="ARBA" id="ARBA00013061"/>
    </source>
</evidence>
<dbReference type="PANTHER" id="PTHR11406:SF23">
    <property type="entry name" value="PHOSPHOGLYCERATE KINASE 1, CHLOROPLASTIC-RELATED"/>
    <property type="match status" value="1"/>
</dbReference>
<dbReference type="STRING" id="1802723.A2675_01800"/>
<gene>
    <name evidence="10" type="ORF">A2675_01800</name>
</gene>
<dbReference type="Pfam" id="PF00162">
    <property type="entry name" value="PGK"/>
    <property type="match status" value="1"/>
</dbReference>
<keyword evidence="6 8" id="KW-0067">ATP-binding</keyword>
<sequence length="382" mass="42148">MKILPSPKEWNIKGKRVILRADWNVPVEGNKLGEDYRIRRSFATIDYLRKKKARIIVMSHIGKDGRSSLRPVVEYLEKRMAVGFVPDFRSEEAHGIVRDMKEGSVVVFENLRQDSREEKNDPAFAKLLASFGDYYINDAFSASHRAHASIVGIPKLLPSAFGFLFLDEIKHLSLALKPTHPFVFVVGGAKVSTKMPLMKKFARLADTVFVGGALANNFFKEEGMEVGKSFIEKGTFGLRPLFKKKSIILPSDVVVRDSSGTPQTREISAIMKRDAIMDAGPSTLRALGEKIARAKLIVWNGPLGNYEAGFDAGTITLLKLLAKARGKTILGGGDTIALVDRLKMEGAFTFISTGGGAMLDYLVDGKLDGIDAIMKKARRSKK</sequence>
<evidence type="ECO:0000256" key="1">
    <source>
        <dbReference type="ARBA" id="ARBA00000642"/>
    </source>
</evidence>
<dbReference type="InterPro" id="IPR001576">
    <property type="entry name" value="Phosphoglycerate_kinase"/>
</dbReference>
<accession>A0A1G2SBU1</accession>
<name>A0A1G2SBU1_9BACT</name>
<evidence type="ECO:0000256" key="6">
    <source>
        <dbReference type="ARBA" id="ARBA00022840"/>
    </source>
</evidence>
<dbReference type="EMBL" id="MHUS01000007">
    <property type="protein sequence ID" value="OHA81861.1"/>
    <property type="molecule type" value="Genomic_DNA"/>
</dbReference>
<dbReference type="GO" id="GO:0005524">
    <property type="term" value="F:ATP binding"/>
    <property type="evidence" value="ECO:0007669"/>
    <property type="project" value="UniProtKB-KW"/>
</dbReference>
<comment type="catalytic activity">
    <reaction evidence="1 9">
        <text>(2R)-3-phosphoglycerate + ATP = (2R)-3-phospho-glyceroyl phosphate + ADP</text>
        <dbReference type="Rhea" id="RHEA:14801"/>
        <dbReference type="ChEBI" id="CHEBI:30616"/>
        <dbReference type="ChEBI" id="CHEBI:57604"/>
        <dbReference type="ChEBI" id="CHEBI:58272"/>
        <dbReference type="ChEBI" id="CHEBI:456216"/>
        <dbReference type="EC" id="2.7.2.3"/>
    </reaction>
</comment>
<dbReference type="AlphaFoldDB" id="A0A1G2SBU1"/>
<dbReference type="Proteomes" id="UP000176997">
    <property type="component" value="Unassembled WGS sequence"/>
</dbReference>
<evidence type="ECO:0000256" key="7">
    <source>
        <dbReference type="PIRSR" id="PIRSR000724-1"/>
    </source>
</evidence>
<dbReference type="PRINTS" id="PR00477">
    <property type="entry name" value="PHGLYCKINASE"/>
</dbReference>
<feature type="binding site" evidence="8">
    <location>
        <position position="307"/>
    </location>
    <ligand>
        <name>ATP</name>
        <dbReference type="ChEBI" id="CHEBI:30616"/>
    </ligand>
</feature>
<proteinExistence type="inferred from homology"/>
<dbReference type="PIRSF" id="PIRSF000724">
    <property type="entry name" value="Pgk"/>
    <property type="match status" value="1"/>
</dbReference>
<keyword evidence="4" id="KW-0547">Nucleotide-binding</keyword>
<dbReference type="GO" id="GO:0006094">
    <property type="term" value="P:gluconeogenesis"/>
    <property type="evidence" value="ECO:0007669"/>
    <property type="project" value="TreeGrafter"/>
</dbReference>
<feature type="binding site" evidence="7">
    <location>
        <position position="37"/>
    </location>
    <ligand>
        <name>(2R)-3-phosphoglycerate</name>
        <dbReference type="ChEBI" id="CHEBI:58272"/>
    </ligand>
</feature>
<dbReference type="SUPFAM" id="SSF53748">
    <property type="entry name" value="Phosphoglycerate kinase"/>
    <property type="match status" value="1"/>
</dbReference>
<evidence type="ECO:0000256" key="8">
    <source>
        <dbReference type="PIRSR" id="PIRSR000724-2"/>
    </source>
</evidence>
<dbReference type="GO" id="GO:0004618">
    <property type="term" value="F:phosphoglycerate kinase activity"/>
    <property type="evidence" value="ECO:0007669"/>
    <property type="project" value="UniProtKB-EC"/>
</dbReference>
<feature type="binding site" evidence="7">
    <location>
        <position position="145"/>
    </location>
    <ligand>
        <name>(2R)-3-phosphoglycerate</name>
        <dbReference type="ChEBI" id="CHEBI:58272"/>
    </ligand>
</feature>
<feature type="binding site" evidence="7">
    <location>
        <begin position="60"/>
        <end position="63"/>
    </location>
    <ligand>
        <name>substrate</name>
    </ligand>
</feature>
<feature type="binding site" evidence="7">
    <location>
        <begin position="22"/>
        <end position="24"/>
    </location>
    <ligand>
        <name>substrate</name>
    </ligand>
</feature>
<dbReference type="GO" id="GO:0043531">
    <property type="term" value="F:ADP binding"/>
    <property type="evidence" value="ECO:0007669"/>
    <property type="project" value="TreeGrafter"/>
</dbReference>
<evidence type="ECO:0000256" key="3">
    <source>
        <dbReference type="ARBA" id="ARBA00022679"/>
    </source>
</evidence>
<keyword evidence="3 9" id="KW-0808">Transferase</keyword>
<comment type="similarity">
    <text evidence="9">Belongs to the phosphoglycerate kinase family.</text>
</comment>
<evidence type="ECO:0000256" key="9">
    <source>
        <dbReference type="RuleBase" id="RU000532"/>
    </source>
</evidence>
<dbReference type="InterPro" id="IPR015911">
    <property type="entry name" value="Phosphoglycerate_kinase_CS"/>
</dbReference>
<comment type="caution">
    <text evidence="10">The sequence shown here is derived from an EMBL/GenBank/DDBJ whole genome shotgun (WGS) entry which is preliminary data.</text>
</comment>
<feature type="binding site" evidence="8">
    <location>
        <position position="194"/>
    </location>
    <ligand>
        <name>ATP</name>
        <dbReference type="ChEBI" id="CHEBI:30616"/>
    </ligand>
</feature>
<keyword evidence="5 9" id="KW-0418">Kinase</keyword>
<evidence type="ECO:0000256" key="5">
    <source>
        <dbReference type="ARBA" id="ARBA00022777"/>
    </source>
</evidence>
<dbReference type="InterPro" id="IPR036043">
    <property type="entry name" value="Phosphoglycerate_kinase_sf"/>
</dbReference>
<evidence type="ECO:0000313" key="10">
    <source>
        <dbReference type="EMBL" id="OHA81861.1"/>
    </source>
</evidence>
<dbReference type="InterPro" id="IPR015824">
    <property type="entry name" value="Phosphoglycerate_kinase_N"/>
</dbReference>
<dbReference type="EC" id="2.7.2.3" evidence="2 9"/>
<reference evidence="10 11" key="1">
    <citation type="journal article" date="2016" name="Nat. Commun.">
        <title>Thousands of microbial genomes shed light on interconnected biogeochemical processes in an aquifer system.</title>
        <authorList>
            <person name="Anantharaman K."/>
            <person name="Brown C.T."/>
            <person name="Hug L.A."/>
            <person name="Sharon I."/>
            <person name="Castelle C.J."/>
            <person name="Probst A.J."/>
            <person name="Thomas B.C."/>
            <person name="Singh A."/>
            <person name="Wilkins M.J."/>
            <person name="Karaoz U."/>
            <person name="Brodie E.L."/>
            <person name="Williams K.H."/>
            <person name="Hubbard S.S."/>
            <person name="Banfield J.F."/>
        </authorList>
    </citation>
    <scope>NUCLEOTIDE SEQUENCE [LARGE SCALE GENOMIC DNA]</scope>
</reference>
<feature type="binding site" evidence="7">
    <location>
        <position position="112"/>
    </location>
    <ligand>
        <name>(2R)-3-phosphoglycerate</name>
        <dbReference type="ChEBI" id="CHEBI:58272"/>
    </ligand>
</feature>
<dbReference type="Gene3D" id="3.40.50.1260">
    <property type="entry name" value="Phosphoglycerate kinase, N-terminal domain"/>
    <property type="match status" value="2"/>
</dbReference>
<evidence type="ECO:0000256" key="4">
    <source>
        <dbReference type="ARBA" id="ARBA00022741"/>
    </source>
</evidence>
<feature type="binding site" evidence="8">
    <location>
        <begin position="332"/>
        <end position="335"/>
    </location>
    <ligand>
        <name>ATP</name>
        <dbReference type="ChEBI" id="CHEBI:30616"/>
    </ligand>
</feature>
<protein>
    <recommendedName>
        <fullName evidence="2 9">Phosphoglycerate kinase</fullName>
        <ecNumber evidence="2 9">2.7.2.3</ecNumber>
    </recommendedName>
</protein>
<dbReference type="GO" id="GO:0005829">
    <property type="term" value="C:cytosol"/>
    <property type="evidence" value="ECO:0007669"/>
    <property type="project" value="TreeGrafter"/>
</dbReference>
<organism evidence="10 11">
    <name type="scientific">Candidatus Yonathbacteria bacterium RIFCSPHIGHO2_01_FULL_51_10</name>
    <dbReference type="NCBI Taxonomy" id="1802723"/>
    <lineage>
        <taxon>Bacteria</taxon>
        <taxon>Candidatus Yonathiibacteriota</taxon>
    </lineage>
</organism>
<dbReference type="PANTHER" id="PTHR11406">
    <property type="entry name" value="PHOSPHOGLYCERATE KINASE"/>
    <property type="match status" value="1"/>
</dbReference>
<dbReference type="PROSITE" id="PS00111">
    <property type="entry name" value="PGLYCERATE_KINASE"/>
    <property type="match status" value="1"/>
</dbReference>